<evidence type="ECO:0000313" key="2">
    <source>
        <dbReference type="Proteomes" id="UP000308600"/>
    </source>
</evidence>
<protein>
    <submittedName>
        <fullName evidence="1">Uncharacterized protein</fullName>
    </submittedName>
</protein>
<feature type="non-terminal residue" evidence="1">
    <location>
        <position position="161"/>
    </location>
</feature>
<evidence type="ECO:0000313" key="1">
    <source>
        <dbReference type="EMBL" id="TFK60705.1"/>
    </source>
</evidence>
<organism evidence="1 2">
    <name type="scientific">Pluteus cervinus</name>
    <dbReference type="NCBI Taxonomy" id="181527"/>
    <lineage>
        <taxon>Eukaryota</taxon>
        <taxon>Fungi</taxon>
        <taxon>Dikarya</taxon>
        <taxon>Basidiomycota</taxon>
        <taxon>Agaricomycotina</taxon>
        <taxon>Agaricomycetes</taxon>
        <taxon>Agaricomycetidae</taxon>
        <taxon>Agaricales</taxon>
        <taxon>Pluteineae</taxon>
        <taxon>Pluteaceae</taxon>
        <taxon>Pluteus</taxon>
    </lineage>
</organism>
<accession>A0ACD3A4T6</accession>
<reference evidence="1 2" key="1">
    <citation type="journal article" date="2019" name="Nat. Ecol. Evol.">
        <title>Megaphylogeny resolves global patterns of mushroom evolution.</title>
        <authorList>
            <person name="Varga T."/>
            <person name="Krizsan K."/>
            <person name="Foldi C."/>
            <person name="Dima B."/>
            <person name="Sanchez-Garcia M."/>
            <person name="Sanchez-Ramirez S."/>
            <person name="Szollosi G.J."/>
            <person name="Szarkandi J.G."/>
            <person name="Papp V."/>
            <person name="Albert L."/>
            <person name="Andreopoulos W."/>
            <person name="Angelini C."/>
            <person name="Antonin V."/>
            <person name="Barry K.W."/>
            <person name="Bougher N.L."/>
            <person name="Buchanan P."/>
            <person name="Buyck B."/>
            <person name="Bense V."/>
            <person name="Catcheside P."/>
            <person name="Chovatia M."/>
            <person name="Cooper J."/>
            <person name="Damon W."/>
            <person name="Desjardin D."/>
            <person name="Finy P."/>
            <person name="Geml J."/>
            <person name="Haridas S."/>
            <person name="Hughes K."/>
            <person name="Justo A."/>
            <person name="Karasinski D."/>
            <person name="Kautmanova I."/>
            <person name="Kiss B."/>
            <person name="Kocsube S."/>
            <person name="Kotiranta H."/>
            <person name="LaButti K.M."/>
            <person name="Lechner B.E."/>
            <person name="Liimatainen K."/>
            <person name="Lipzen A."/>
            <person name="Lukacs Z."/>
            <person name="Mihaltcheva S."/>
            <person name="Morgado L.N."/>
            <person name="Niskanen T."/>
            <person name="Noordeloos M.E."/>
            <person name="Ohm R.A."/>
            <person name="Ortiz-Santana B."/>
            <person name="Ovrebo C."/>
            <person name="Racz N."/>
            <person name="Riley R."/>
            <person name="Savchenko A."/>
            <person name="Shiryaev A."/>
            <person name="Soop K."/>
            <person name="Spirin V."/>
            <person name="Szebenyi C."/>
            <person name="Tomsovsky M."/>
            <person name="Tulloss R.E."/>
            <person name="Uehling J."/>
            <person name="Grigoriev I.V."/>
            <person name="Vagvolgyi C."/>
            <person name="Papp T."/>
            <person name="Martin F.M."/>
            <person name="Miettinen O."/>
            <person name="Hibbett D.S."/>
            <person name="Nagy L.G."/>
        </authorList>
    </citation>
    <scope>NUCLEOTIDE SEQUENCE [LARGE SCALE GENOMIC DNA]</scope>
    <source>
        <strain evidence="1 2">NL-1719</strain>
    </source>
</reference>
<gene>
    <name evidence="1" type="ORF">BDN72DRAFT_779058</name>
</gene>
<dbReference type="EMBL" id="ML208741">
    <property type="protein sequence ID" value="TFK60705.1"/>
    <property type="molecule type" value="Genomic_DNA"/>
</dbReference>
<sequence length="161" mass="17943">MVQLVEDEGDEAPVCVVTEEATGDEGTEIVVEGLGGDVELFTRHTDPFKSECVNEILRQIKIGNDLTSKERQEVDNLIREFADAFALSVKEVFPVKDAVHKLNIPEDATFSKKVRQKPVTPPQRKFLHEKIDEMLEAGIIESCQPEDVKCVSPTTLAQKAH</sequence>
<proteinExistence type="predicted"/>
<dbReference type="Proteomes" id="UP000308600">
    <property type="component" value="Unassembled WGS sequence"/>
</dbReference>
<name>A0ACD3A4T6_9AGAR</name>
<keyword evidence="2" id="KW-1185">Reference proteome</keyword>